<dbReference type="AlphaFoldDB" id="J9G336"/>
<reference evidence="2" key="1">
    <citation type="journal article" date="2012" name="PLoS ONE">
        <title>Gene sets for utilization of primary and secondary nutrition supplies in the distal gut of endangered iberian lynx.</title>
        <authorList>
            <person name="Alcaide M."/>
            <person name="Messina E."/>
            <person name="Richter M."/>
            <person name="Bargiela R."/>
            <person name="Peplies J."/>
            <person name="Huws S.A."/>
            <person name="Newbold C.J."/>
            <person name="Golyshin P.N."/>
            <person name="Simon M.A."/>
            <person name="Lopez G."/>
            <person name="Yakimov M.M."/>
            <person name="Ferrer M."/>
        </authorList>
    </citation>
    <scope>NUCLEOTIDE SEQUENCE</scope>
</reference>
<name>J9G336_9ZZZZ</name>
<sequence length="322" mass="37933">MSVNSTLKYQFEHLYRSNERQIYKDESPMPEEVPDMNTGYAWEYNLRNSFLTDQYEDVHTVNWSLYWLFPGIKKGSNVTVNLNLPFKANNREVVDLRNHREQRFQKTSCYLTPSLQISALNYRLFGQYSRDVRLPDLNDMLDFYDDAYALYRTVGNPHLQPQYTHNFNLNWGSNNRKKAQWLKLEWNHAIIENQQTMARTYDRKTGITTSQRTNIDGNWWTTGRISFGRALDNHKFLNFSSSAYYTFANSVDYSNDQEVATLQRYKVKNNRMGASASLAFAKKEFRVALNGSVTWNGLRSHEASFTDMNYTDMYYTLSFDDS</sequence>
<comment type="caution">
    <text evidence="2">The sequence shown here is derived from an EMBL/GenBank/DDBJ whole genome shotgun (WGS) entry which is preliminary data.</text>
</comment>
<dbReference type="EMBL" id="AMCI01003028">
    <property type="protein sequence ID" value="EJX01259.1"/>
    <property type="molecule type" value="Genomic_DNA"/>
</dbReference>
<protein>
    <recommendedName>
        <fullName evidence="1">Outer membrane protein beta-barrel domain-containing protein</fullName>
    </recommendedName>
</protein>
<feature type="non-terminal residue" evidence="2">
    <location>
        <position position="322"/>
    </location>
</feature>
<accession>J9G336</accession>
<organism evidence="2">
    <name type="scientific">gut metagenome</name>
    <dbReference type="NCBI Taxonomy" id="749906"/>
    <lineage>
        <taxon>unclassified sequences</taxon>
        <taxon>metagenomes</taxon>
        <taxon>organismal metagenomes</taxon>
    </lineage>
</organism>
<evidence type="ECO:0000313" key="2">
    <source>
        <dbReference type="EMBL" id="EJX01259.1"/>
    </source>
</evidence>
<feature type="domain" description="Outer membrane protein beta-barrel" evidence="1">
    <location>
        <begin position="101"/>
        <end position="293"/>
    </location>
</feature>
<proteinExistence type="predicted"/>
<dbReference type="Pfam" id="PF14905">
    <property type="entry name" value="OMP_b-brl_3"/>
    <property type="match status" value="1"/>
</dbReference>
<gene>
    <name evidence="2" type="ORF">EVA_10635</name>
</gene>
<evidence type="ECO:0000259" key="1">
    <source>
        <dbReference type="Pfam" id="PF14905"/>
    </source>
</evidence>
<dbReference type="SUPFAM" id="SSF56935">
    <property type="entry name" value="Porins"/>
    <property type="match status" value="1"/>
</dbReference>
<dbReference type="InterPro" id="IPR041700">
    <property type="entry name" value="OMP_b-brl_3"/>
</dbReference>